<dbReference type="AlphaFoldDB" id="A0A3N0HWG4"/>
<proteinExistence type="predicted"/>
<keyword evidence="2" id="KW-1185">Reference proteome</keyword>
<dbReference type="InterPro" id="IPR036388">
    <property type="entry name" value="WH-like_DNA-bd_sf"/>
</dbReference>
<name>A0A3N0HWG4_9FIRM</name>
<dbReference type="EMBL" id="RJQC01000005">
    <property type="protein sequence ID" value="RNM29119.1"/>
    <property type="molecule type" value="Genomic_DNA"/>
</dbReference>
<dbReference type="Gene3D" id="1.10.10.10">
    <property type="entry name" value="Winged helix-like DNA-binding domain superfamily/Winged helix DNA-binding domain"/>
    <property type="match status" value="1"/>
</dbReference>
<dbReference type="RefSeq" id="WP_128521168.1">
    <property type="nucleotide sequence ID" value="NZ_RJQC01000005.1"/>
</dbReference>
<protein>
    <submittedName>
        <fullName evidence="1">MarR family transcriptional regulator</fullName>
    </submittedName>
</protein>
<sequence length="154" mass="18051">MHKKDMDTLDLFNELMFQKFAVDRTSLIHRMMGLSVPAYVALFYIEEETRLDDQDKVFVRDLSDHLTISMMETAKIVDELQEQELVDRAYEGDGSEGTYVYLTEHGKAACDKQRCAVVKKYRHVVEQFGKDRLVQLLRMLEDLDKILHAEEEDE</sequence>
<dbReference type="OrthoDB" id="1778722at2"/>
<comment type="caution">
    <text evidence="1">The sequence shown here is derived from an EMBL/GenBank/DDBJ whole genome shotgun (WGS) entry which is preliminary data.</text>
</comment>
<organism evidence="1 2">
    <name type="scientific">Absicoccus porci</name>
    <dbReference type="NCBI Taxonomy" id="2486576"/>
    <lineage>
        <taxon>Bacteria</taxon>
        <taxon>Bacillati</taxon>
        <taxon>Bacillota</taxon>
        <taxon>Erysipelotrichia</taxon>
        <taxon>Erysipelotrichales</taxon>
        <taxon>Erysipelotrichaceae</taxon>
        <taxon>Absicoccus</taxon>
    </lineage>
</organism>
<dbReference type="Proteomes" id="UP000276568">
    <property type="component" value="Unassembled WGS sequence"/>
</dbReference>
<gene>
    <name evidence="1" type="ORF">EDX97_10840</name>
</gene>
<dbReference type="SUPFAM" id="SSF46785">
    <property type="entry name" value="Winged helix' DNA-binding domain"/>
    <property type="match status" value="1"/>
</dbReference>
<reference evidence="1 2" key="1">
    <citation type="submission" date="2018-11" db="EMBL/GenBank/DDBJ databases">
        <title>Clostridium sp. nov., a member of the family Erysipelotrichaceae isolated from pig faeces.</title>
        <authorList>
            <person name="Chang Y.-H."/>
        </authorList>
    </citation>
    <scope>NUCLEOTIDE SEQUENCE [LARGE SCALE GENOMIC DNA]</scope>
    <source>
        <strain evidence="1 2">YH-panp20</strain>
    </source>
</reference>
<dbReference type="InterPro" id="IPR036390">
    <property type="entry name" value="WH_DNA-bd_sf"/>
</dbReference>
<evidence type="ECO:0000313" key="2">
    <source>
        <dbReference type="Proteomes" id="UP000276568"/>
    </source>
</evidence>
<accession>A0A3N0HWG4</accession>
<evidence type="ECO:0000313" key="1">
    <source>
        <dbReference type="EMBL" id="RNM29119.1"/>
    </source>
</evidence>